<proteinExistence type="predicted"/>
<evidence type="ECO:0000313" key="2">
    <source>
        <dbReference type="EMBL" id="GFZ85136.1"/>
    </source>
</evidence>
<keyword evidence="3" id="KW-1185">Reference proteome</keyword>
<accession>A0ABQ1ETQ6</accession>
<sequence>MTIPAFRQNLFAGLSAAAPAVPRKVSVAAPTAVAQPSARQSSAPVKSTATIEAEHHAAERARIAAAVEQQRQAQVAAAEEKARRKEASDAVWAKAWAPREGLPGMNGRRDEASRKANGSVWAKARAANEGLAGSNARSGTDQDNSSTAASTIKRQKSDDVWARAYAKNQALRAHLDGGNR</sequence>
<dbReference type="RefSeq" id="WP_130029852.1">
    <property type="nucleotide sequence ID" value="NZ_BMDU01000002.1"/>
</dbReference>
<comment type="caution">
    <text evidence="2">The sequence shown here is derived from an EMBL/GenBank/DDBJ whole genome shotgun (WGS) entry which is preliminary data.</text>
</comment>
<evidence type="ECO:0000313" key="3">
    <source>
        <dbReference type="Proteomes" id="UP000628109"/>
    </source>
</evidence>
<feature type="compositionally biased region" description="Polar residues" evidence="1">
    <location>
        <begin position="37"/>
        <end position="47"/>
    </location>
</feature>
<gene>
    <name evidence="2" type="ORF">GCM10019071_12690</name>
</gene>
<organism evidence="2 3">
    <name type="scientific">Sphingobium fuliginis (strain ATCC 27551)</name>
    <dbReference type="NCBI Taxonomy" id="336203"/>
    <lineage>
        <taxon>Bacteria</taxon>
        <taxon>Pseudomonadati</taxon>
        <taxon>Pseudomonadota</taxon>
        <taxon>Alphaproteobacteria</taxon>
        <taxon>Sphingomonadales</taxon>
        <taxon>Sphingomonadaceae</taxon>
        <taxon>Sphingobium</taxon>
    </lineage>
</organism>
<feature type="region of interest" description="Disordered" evidence="1">
    <location>
        <begin position="31"/>
        <end position="51"/>
    </location>
</feature>
<evidence type="ECO:0000256" key="1">
    <source>
        <dbReference type="SAM" id="MobiDB-lite"/>
    </source>
</evidence>
<feature type="compositionally biased region" description="Polar residues" evidence="1">
    <location>
        <begin position="135"/>
        <end position="152"/>
    </location>
</feature>
<dbReference type="EMBL" id="BMDU01000002">
    <property type="protein sequence ID" value="GFZ85136.1"/>
    <property type="molecule type" value="Genomic_DNA"/>
</dbReference>
<dbReference type="Proteomes" id="UP000628109">
    <property type="component" value="Unassembled WGS sequence"/>
</dbReference>
<protein>
    <submittedName>
        <fullName evidence="2">Uncharacterized protein</fullName>
    </submittedName>
</protein>
<name>A0ABQ1ETQ6_SPHSA</name>
<reference evidence="3" key="1">
    <citation type="journal article" date="2019" name="Int. J. Syst. Evol. Microbiol.">
        <title>The Global Catalogue of Microorganisms (GCM) 10K type strain sequencing project: providing services to taxonomists for standard genome sequencing and annotation.</title>
        <authorList>
            <consortium name="The Broad Institute Genomics Platform"/>
            <consortium name="The Broad Institute Genome Sequencing Center for Infectious Disease"/>
            <person name="Wu L."/>
            <person name="Ma J."/>
        </authorList>
    </citation>
    <scope>NUCLEOTIDE SEQUENCE [LARGE SCALE GENOMIC DNA]</scope>
    <source>
        <strain evidence="3">CCM 7327</strain>
    </source>
</reference>
<feature type="region of interest" description="Disordered" evidence="1">
    <location>
        <begin position="128"/>
        <end position="158"/>
    </location>
</feature>